<dbReference type="Proteomes" id="UP001151699">
    <property type="component" value="Chromosome A"/>
</dbReference>
<name>A0A9Q0S966_9DIPT</name>
<evidence type="ECO:0000313" key="1">
    <source>
        <dbReference type="EMBL" id="KAJ6649957.1"/>
    </source>
</evidence>
<dbReference type="EMBL" id="WJQU01000001">
    <property type="protein sequence ID" value="KAJ6649957.1"/>
    <property type="molecule type" value="Genomic_DNA"/>
</dbReference>
<dbReference type="AlphaFoldDB" id="A0A9Q0S966"/>
<evidence type="ECO:0000313" key="2">
    <source>
        <dbReference type="Proteomes" id="UP001151699"/>
    </source>
</evidence>
<keyword evidence="2" id="KW-1185">Reference proteome</keyword>
<proteinExistence type="predicted"/>
<comment type="caution">
    <text evidence="1">The sequence shown here is derived from an EMBL/GenBank/DDBJ whole genome shotgun (WGS) entry which is preliminary data.</text>
</comment>
<organism evidence="1 2">
    <name type="scientific">Pseudolycoriella hygida</name>
    <dbReference type="NCBI Taxonomy" id="35572"/>
    <lineage>
        <taxon>Eukaryota</taxon>
        <taxon>Metazoa</taxon>
        <taxon>Ecdysozoa</taxon>
        <taxon>Arthropoda</taxon>
        <taxon>Hexapoda</taxon>
        <taxon>Insecta</taxon>
        <taxon>Pterygota</taxon>
        <taxon>Neoptera</taxon>
        <taxon>Endopterygota</taxon>
        <taxon>Diptera</taxon>
        <taxon>Nematocera</taxon>
        <taxon>Sciaroidea</taxon>
        <taxon>Sciaridae</taxon>
        <taxon>Pseudolycoriella</taxon>
    </lineage>
</organism>
<protein>
    <submittedName>
        <fullName evidence="1">Uncharacterized protein</fullName>
    </submittedName>
</protein>
<reference evidence="1" key="1">
    <citation type="submission" date="2022-07" db="EMBL/GenBank/DDBJ databases">
        <authorList>
            <person name="Trinca V."/>
            <person name="Uliana J.V.C."/>
            <person name="Torres T.T."/>
            <person name="Ward R.J."/>
            <person name="Monesi N."/>
        </authorList>
    </citation>
    <scope>NUCLEOTIDE SEQUENCE</scope>
    <source>
        <strain evidence="1">HSMRA1968</strain>
        <tissue evidence="1">Whole embryos</tissue>
    </source>
</reference>
<accession>A0A9Q0S966</accession>
<gene>
    <name evidence="1" type="ORF">Bhyg_05200</name>
</gene>
<sequence length="127" mass="14298">MSRRITRSQTICLMNPSMVEESKSLPGKKRVQKEVVQNTAVQDVDHVPKKTLVSKLRHEEGGFSSGVSNFSQVAHSPFRRSLRSSPKLSPSLVVRDAQPLKLRLRRCTIDTCIGNGKEKKKDSRVQK</sequence>